<evidence type="ECO:0000259" key="2">
    <source>
        <dbReference type="PROSITE" id="PS50853"/>
    </source>
</evidence>
<evidence type="ECO:0000256" key="1">
    <source>
        <dbReference type="SAM" id="SignalP"/>
    </source>
</evidence>
<dbReference type="HOGENOM" id="CLU_299505_0_0_6"/>
<dbReference type="InterPro" id="IPR003961">
    <property type="entry name" value="FN3_dom"/>
</dbReference>
<feature type="signal peptide" evidence="1">
    <location>
        <begin position="1"/>
        <end position="23"/>
    </location>
</feature>
<dbReference type="InterPro" id="IPR008963">
    <property type="entry name" value="Purple_acid_Pase-like_N"/>
</dbReference>
<organism evidence="3 4">
    <name type="scientific">Vibrio vulnificus (strain YJ016)</name>
    <dbReference type="NCBI Taxonomy" id="196600"/>
    <lineage>
        <taxon>Bacteria</taxon>
        <taxon>Pseudomonadati</taxon>
        <taxon>Pseudomonadota</taxon>
        <taxon>Gammaproteobacteria</taxon>
        <taxon>Vibrionales</taxon>
        <taxon>Vibrionaceae</taxon>
        <taxon>Vibrio</taxon>
    </lineage>
</organism>
<dbReference type="GO" id="GO:0003993">
    <property type="term" value="F:acid phosphatase activity"/>
    <property type="evidence" value="ECO:0007669"/>
    <property type="project" value="InterPro"/>
</dbReference>
<evidence type="ECO:0000313" key="4">
    <source>
        <dbReference type="Proteomes" id="UP000002675"/>
    </source>
</evidence>
<dbReference type="KEGG" id="vvy:VV2014"/>
<dbReference type="Proteomes" id="UP000002675">
    <property type="component" value="Chromosome I"/>
</dbReference>
<dbReference type="EMBL" id="BA000037">
    <property type="protein sequence ID" value="BAC94778.1"/>
    <property type="molecule type" value="Genomic_DNA"/>
</dbReference>
<dbReference type="InterPro" id="IPR013783">
    <property type="entry name" value="Ig-like_fold"/>
</dbReference>
<gene>
    <name evidence="3" type="ordered locus">VV2014</name>
</gene>
<evidence type="ECO:0000313" key="3">
    <source>
        <dbReference type="EMBL" id="BAC94778.1"/>
    </source>
</evidence>
<reference evidence="3 4" key="1">
    <citation type="journal article" date="2003" name="Genome Res.">
        <title>Comparative genome analysis of Vibrio vulnificus, a marine pathogen.</title>
        <authorList>
            <person name="Chen C.Y."/>
            <person name="Wu K.M."/>
            <person name="Chang Y.C."/>
            <person name="Chang C.H."/>
            <person name="Tsai H.C."/>
            <person name="Liao T.L."/>
            <person name="Liu Y.M."/>
            <person name="Chen H.J."/>
            <person name="Shen A.B."/>
            <person name="Li J.C."/>
            <person name="Su T.L."/>
            <person name="Shao C.P."/>
            <person name="Lee C.T."/>
            <person name="Hor L.I."/>
            <person name="Tsai S.F."/>
        </authorList>
    </citation>
    <scope>NUCLEOTIDE SEQUENCE [LARGE SCALE GENOMIC DNA]</scope>
    <source>
        <strain evidence="3 4">YJ016</strain>
    </source>
</reference>
<dbReference type="SUPFAM" id="SSF49363">
    <property type="entry name" value="Purple acid phosphatase, N-terminal domain"/>
    <property type="match status" value="1"/>
</dbReference>
<sequence length="969" mass="107597">MKMRLFAKSLVASAIAGLLTACGGGDGGGSATSPATPSTPTKVTLTGFVTESQPVKVTVDQTVKTEVRLLVGEEVVARSAIKIHAGERQPRYLLEVDPATLGEGLPMTIEAVSVISPREQEANARTAEKAQTEDQASSETREVLLYRNAIGTKLPLLAADKNNDKFITHDEWLPLTFSQTNSLFVALDPSGEQSALELMNEHGRERIMAIAALLHAIADPFDREEQIELTSLNLSTAALIDALLKNENMAAATTEEETPWLDRVSNTYQAMAQTHQVALPDGWQKRIKDKWIEMHAVKQSNVLREVLDNSYPTRTLVLRGETVSGMKNPQISLQMGSYPNDPLANSHYDNPLKPKRPLLVPITPVGEEKSSTAIEGANRQFEFRVTLRDTAQGFETCQPTANGVYVYYDKNADLTKPSAHPTDNMQDLLTVIAFDPDSGVEMRSYLGAFCELARADIDKNQDGIVTAEEFPRLKVSFENNAHALLAERSGLMHHGGGQYAKPVKQTAIDELFAKHTPEMVQLMSSIVAMQMASAENQALPAIDNASDFFRTAAQLLDLDYNAQYRMYSKSNILPEPFQVIQLLKNIADVAHHMEDNEATINTLLTWSAQAFTHLSQFAADNQIAADLNTAINAGNSWLPAEPVNGLESICSTEFAEDQIRGIALRGRGDDWLTLEWLPQGTSGYTVYWDTKPFSQLSEATNQTKSATHRVTLNGLTPFTRYYFQIAHDGTPSAQFNVRVSDAGLTNPHLFDSDFSCDPMSGYARNSNIDGYQSLSFLKVDAQGERLSRQDLPYVATPHSCAVETKTGRTWAVPNSEMVEGDRIRHWYSIDNRYLHGDNLAVTDDQYNGFCVATNGEVYRQDKARHCTVNQLVQRANEAKLCGITDWRLPTYEETLNIMTLKGKPQLNFDDDFFPNIDENKLWMKQENPDVKTQANLLFPTRWNARTQLEGKEVPHQVMLVSDGLKVNQE</sequence>
<dbReference type="PROSITE" id="PS51257">
    <property type="entry name" value="PROKAR_LIPOPROTEIN"/>
    <property type="match status" value="1"/>
</dbReference>
<dbReference type="GO" id="GO:0046872">
    <property type="term" value="F:metal ion binding"/>
    <property type="evidence" value="ECO:0007669"/>
    <property type="project" value="InterPro"/>
</dbReference>
<feature type="domain" description="Fibronectin type-III" evidence="2">
    <location>
        <begin position="658"/>
        <end position="742"/>
    </location>
</feature>
<dbReference type="eggNOG" id="ENOG5033QX1">
    <property type="taxonomic scope" value="Bacteria"/>
</dbReference>
<dbReference type="Gene3D" id="2.60.40.10">
    <property type="entry name" value="Immunoglobulins"/>
    <property type="match status" value="1"/>
</dbReference>
<dbReference type="InterPro" id="IPR018247">
    <property type="entry name" value="EF_Hand_1_Ca_BS"/>
</dbReference>
<feature type="chain" id="PRO_5004288535" description="Fibronectin type-III domain-containing protein" evidence="1">
    <location>
        <begin position="24"/>
        <end position="969"/>
    </location>
</feature>
<dbReference type="PROSITE" id="PS50853">
    <property type="entry name" value="FN3"/>
    <property type="match status" value="1"/>
</dbReference>
<dbReference type="STRING" id="672.VV93_v1c17750"/>
<dbReference type="AlphaFoldDB" id="Q7MJZ6"/>
<dbReference type="CDD" id="cd00063">
    <property type="entry name" value="FN3"/>
    <property type="match status" value="1"/>
</dbReference>
<proteinExistence type="predicted"/>
<keyword evidence="1" id="KW-0732">Signal</keyword>
<name>Q7MJZ6_VIBVY</name>
<accession>Q7MJZ6</accession>
<dbReference type="PROSITE" id="PS00018">
    <property type="entry name" value="EF_HAND_1"/>
    <property type="match status" value="2"/>
</dbReference>
<protein>
    <recommendedName>
        <fullName evidence="2">Fibronectin type-III domain-containing protein</fullName>
    </recommendedName>
</protein>